<dbReference type="PANTHER" id="PTHR24404:SF114">
    <property type="entry name" value="KLUMPFUSS, ISOFORM B-RELATED"/>
    <property type="match status" value="1"/>
</dbReference>
<evidence type="ECO:0000256" key="7">
    <source>
        <dbReference type="ARBA" id="ARBA00023242"/>
    </source>
</evidence>
<evidence type="ECO:0000259" key="9">
    <source>
        <dbReference type="PROSITE" id="PS50157"/>
    </source>
</evidence>
<evidence type="ECO:0000256" key="8">
    <source>
        <dbReference type="PROSITE-ProRule" id="PRU00042"/>
    </source>
</evidence>
<dbReference type="InterPro" id="IPR036236">
    <property type="entry name" value="Znf_C2H2_sf"/>
</dbReference>
<dbReference type="AlphaFoldDB" id="A0AAD7RR80"/>
<keyword evidence="7" id="KW-0539">Nucleus</keyword>
<proteinExistence type="predicted"/>
<gene>
    <name evidence="10" type="ORF">AAFF_G00126550</name>
</gene>
<dbReference type="Gene3D" id="3.30.160.60">
    <property type="entry name" value="Classic Zinc Finger"/>
    <property type="match status" value="1"/>
</dbReference>
<dbReference type="InterPro" id="IPR050589">
    <property type="entry name" value="Ikaros_C2H2-ZF"/>
</dbReference>
<dbReference type="Proteomes" id="UP001221898">
    <property type="component" value="Unassembled WGS sequence"/>
</dbReference>
<evidence type="ECO:0000256" key="1">
    <source>
        <dbReference type="ARBA" id="ARBA00004123"/>
    </source>
</evidence>
<accession>A0AAD7RR80</accession>
<dbReference type="PANTHER" id="PTHR24404">
    <property type="entry name" value="ZINC FINGER PROTEIN"/>
    <property type="match status" value="1"/>
</dbReference>
<dbReference type="SUPFAM" id="SSF57667">
    <property type="entry name" value="beta-beta-alpha zinc fingers"/>
    <property type="match status" value="1"/>
</dbReference>
<evidence type="ECO:0000313" key="11">
    <source>
        <dbReference type="Proteomes" id="UP001221898"/>
    </source>
</evidence>
<comment type="caution">
    <text evidence="10">The sequence shown here is derived from an EMBL/GenBank/DDBJ whole genome shotgun (WGS) entry which is preliminary data.</text>
</comment>
<reference evidence="10" key="1">
    <citation type="journal article" date="2023" name="Science">
        <title>Genome structures resolve the early diversification of teleost fishes.</title>
        <authorList>
            <person name="Parey E."/>
            <person name="Louis A."/>
            <person name="Montfort J."/>
            <person name="Bouchez O."/>
            <person name="Roques C."/>
            <person name="Iampietro C."/>
            <person name="Lluch J."/>
            <person name="Castinel A."/>
            <person name="Donnadieu C."/>
            <person name="Desvignes T."/>
            <person name="Floi Bucao C."/>
            <person name="Jouanno E."/>
            <person name="Wen M."/>
            <person name="Mejri S."/>
            <person name="Dirks R."/>
            <person name="Jansen H."/>
            <person name="Henkel C."/>
            <person name="Chen W.J."/>
            <person name="Zahm M."/>
            <person name="Cabau C."/>
            <person name="Klopp C."/>
            <person name="Thompson A.W."/>
            <person name="Robinson-Rechavi M."/>
            <person name="Braasch I."/>
            <person name="Lecointre G."/>
            <person name="Bobe J."/>
            <person name="Postlethwait J.H."/>
            <person name="Berthelot C."/>
            <person name="Roest Crollius H."/>
            <person name="Guiguen Y."/>
        </authorList>
    </citation>
    <scope>NUCLEOTIDE SEQUENCE</scope>
    <source>
        <strain evidence="10">NC1722</strain>
    </source>
</reference>
<dbReference type="GO" id="GO:0008270">
    <property type="term" value="F:zinc ion binding"/>
    <property type="evidence" value="ECO:0007669"/>
    <property type="project" value="UniProtKB-KW"/>
</dbReference>
<evidence type="ECO:0000256" key="3">
    <source>
        <dbReference type="ARBA" id="ARBA00022737"/>
    </source>
</evidence>
<name>A0AAD7RR80_9TELE</name>
<organism evidence="10 11">
    <name type="scientific">Aldrovandia affinis</name>
    <dbReference type="NCBI Taxonomy" id="143900"/>
    <lineage>
        <taxon>Eukaryota</taxon>
        <taxon>Metazoa</taxon>
        <taxon>Chordata</taxon>
        <taxon>Craniata</taxon>
        <taxon>Vertebrata</taxon>
        <taxon>Euteleostomi</taxon>
        <taxon>Actinopterygii</taxon>
        <taxon>Neopterygii</taxon>
        <taxon>Teleostei</taxon>
        <taxon>Notacanthiformes</taxon>
        <taxon>Halosauridae</taxon>
        <taxon>Aldrovandia</taxon>
    </lineage>
</organism>
<keyword evidence="3" id="KW-0677">Repeat</keyword>
<feature type="domain" description="C2H2-type" evidence="9">
    <location>
        <begin position="188"/>
        <end position="215"/>
    </location>
</feature>
<dbReference type="PROSITE" id="PS50157">
    <property type="entry name" value="ZINC_FINGER_C2H2_2"/>
    <property type="match status" value="1"/>
</dbReference>
<keyword evidence="2" id="KW-0479">Metal-binding</keyword>
<keyword evidence="5" id="KW-0862">Zinc</keyword>
<comment type="subcellular location">
    <subcellularLocation>
        <location evidence="1">Nucleus</location>
    </subcellularLocation>
</comment>
<dbReference type="GO" id="GO:0000978">
    <property type="term" value="F:RNA polymerase II cis-regulatory region sequence-specific DNA binding"/>
    <property type="evidence" value="ECO:0007669"/>
    <property type="project" value="TreeGrafter"/>
</dbReference>
<dbReference type="InterPro" id="IPR013087">
    <property type="entry name" value="Znf_C2H2_type"/>
</dbReference>
<dbReference type="PROSITE" id="PS00028">
    <property type="entry name" value="ZINC_FINGER_C2H2_1"/>
    <property type="match status" value="1"/>
</dbReference>
<evidence type="ECO:0000256" key="5">
    <source>
        <dbReference type="ARBA" id="ARBA00022833"/>
    </source>
</evidence>
<keyword evidence="4 8" id="KW-0863">Zinc-finger</keyword>
<dbReference type="GO" id="GO:0006357">
    <property type="term" value="P:regulation of transcription by RNA polymerase II"/>
    <property type="evidence" value="ECO:0007669"/>
    <property type="project" value="TreeGrafter"/>
</dbReference>
<keyword evidence="11" id="KW-1185">Reference proteome</keyword>
<dbReference type="EMBL" id="JAINUG010000189">
    <property type="protein sequence ID" value="KAJ8388899.1"/>
    <property type="molecule type" value="Genomic_DNA"/>
</dbReference>
<sequence>MNSTDMQKCEEGMRLPVSGSNKYIFDEMVKRRPRTIPTCTVTSYPTLCFSCKGAFSDRVSLEEHACTNVNYICSCGILFLQYSEMKAHELTHGDGDLSRILPNMKTRQEEPEKVWRTLDLFVHTKLIKLPRAAVPVTKQIKGITASPTLNMSSLEPKCPRGATIDLRRRFLPVVCVESHQKFVRGKKFKCAVCQLTFHKQHHLVEHHHSHIQEGVYGCLRCGLLLVTHASLPSHHQCGTFFATPKSRYTIGKVLPRKLPEQQGKTFFRCRRCPVAYLREAQLRKHEMSCIFGKDRIVNGLGEKEMVRCSRCQVYFSSFKMLQVHRCSRRPGWVHGQATVNRTHNQTQVHKEVREWINPYFMPQRHQEEEVTFRFHTSRNLKKYTHQPADNGVTHGIIREPFQLKGLEVSPVLKPVAVDKDVVEIDDDCYVVESTSTKANRPSL</sequence>
<protein>
    <recommendedName>
        <fullName evidence="9">C2H2-type domain-containing protein</fullName>
    </recommendedName>
</protein>
<dbReference type="GO" id="GO:0005634">
    <property type="term" value="C:nucleus"/>
    <property type="evidence" value="ECO:0007669"/>
    <property type="project" value="UniProtKB-SubCell"/>
</dbReference>
<evidence type="ECO:0000256" key="6">
    <source>
        <dbReference type="ARBA" id="ARBA00023125"/>
    </source>
</evidence>
<evidence type="ECO:0000256" key="2">
    <source>
        <dbReference type="ARBA" id="ARBA00022723"/>
    </source>
</evidence>
<keyword evidence="6" id="KW-0238">DNA-binding</keyword>
<evidence type="ECO:0000256" key="4">
    <source>
        <dbReference type="ARBA" id="ARBA00022771"/>
    </source>
</evidence>
<evidence type="ECO:0000313" key="10">
    <source>
        <dbReference type="EMBL" id="KAJ8388899.1"/>
    </source>
</evidence>
<dbReference type="GO" id="GO:0003700">
    <property type="term" value="F:DNA-binding transcription factor activity"/>
    <property type="evidence" value="ECO:0007669"/>
    <property type="project" value="TreeGrafter"/>
</dbReference>